<proteinExistence type="predicted"/>
<dbReference type="SUPFAM" id="SSF52058">
    <property type="entry name" value="L domain-like"/>
    <property type="match status" value="1"/>
</dbReference>
<organism evidence="2 3">
    <name type="scientific">Acer negundo</name>
    <name type="common">Box elder</name>
    <dbReference type="NCBI Taxonomy" id="4023"/>
    <lineage>
        <taxon>Eukaryota</taxon>
        <taxon>Viridiplantae</taxon>
        <taxon>Streptophyta</taxon>
        <taxon>Embryophyta</taxon>
        <taxon>Tracheophyta</taxon>
        <taxon>Spermatophyta</taxon>
        <taxon>Magnoliopsida</taxon>
        <taxon>eudicotyledons</taxon>
        <taxon>Gunneridae</taxon>
        <taxon>Pentapetalae</taxon>
        <taxon>rosids</taxon>
        <taxon>malvids</taxon>
        <taxon>Sapindales</taxon>
        <taxon>Sapindaceae</taxon>
        <taxon>Hippocastanoideae</taxon>
        <taxon>Acereae</taxon>
        <taxon>Acer</taxon>
    </lineage>
</organism>
<name>A0AAD5NNC5_ACENE</name>
<dbReference type="AlphaFoldDB" id="A0AAD5NNC5"/>
<evidence type="ECO:0000313" key="2">
    <source>
        <dbReference type="EMBL" id="KAI9169533.1"/>
    </source>
</evidence>
<dbReference type="Proteomes" id="UP001064489">
    <property type="component" value="Chromosome 7"/>
</dbReference>
<protein>
    <submittedName>
        <fullName evidence="2">Uncharacterized protein</fullName>
    </submittedName>
</protein>
<keyword evidence="3" id="KW-1185">Reference proteome</keyword>
<dbReference type="PANTHER" id="PTHR36766:SF40">
    <property type="entry name" value="DISEASE RESISTANCE PROTEIN RGA3"/>
    <property type="match status" value="1"/>
</dbReference>
<evidence type="ECO:0000256" key="1">
    <source>
        <dbReference type="ARBA" id="ARBA00022821"/>
    </source>
</evidence>
<dbReference type="PANTHER" id="PTHR36766">
    <property type="entry name" value="PLANT BROAD-SPECTRUM MILDEW RESISTANCE PROTEIN RPW8"/>
    <property type="match status" value="1"/>
</dbReference>
<dbReference type="Gene3D" id="3.80.10.10">
    <property type="entry name" value="Ribonuclease Inhibitor"/>
    <property type="match status" value="2"/>
</dbReference>
<dbReference type="EMBL" id="JAJSOW010000104">
    <property type="protein sequence ID" value="KAI9169533.1"/>
    <property type="molecule type" value="Genomic_DNA"/>
</dbReference>
<gene>
    <name evidence="2" type="ORF">LWI28_013719</name>
</gene>
<keyword evidence="1" id="KW-0611">Plant defense</keyword>
<accession>A0AAD5NNC5</accession>
<reference evidence="2" key="2">
    <citation type="submission" date="2023-02" db="EMBL/GenBank/DDBJ databases">
        <authorList>
            <person name="Swenson N.G."/>
            <person name="Wegrzyn J.L."/>
            <person name="Mcevoy S.L."/>
        </authorList>
    </citation>
    <scope>NUCLEOTIDE SEQUENCE</scope>
    <source>
        <strain evidence="2">91603</strain>
        <tissue evidence="2">Leaf</tissue>
    </source>
</reference>
<comment type="caution">
    <text evidence="2">The sequence shown here is derived from an EMBL/GenBank/DDBJ whole genome shotgun (WGS) entry which is preliminary data.</text>
</comment>
<dbReference type="GO" id="GO:0006952">
    <property type="term" value="P:defense response"/>
    <property type="evidence" value="ECO:0007669"/>
    <property type="project" value="UniProtKB-KW"/>
</dbReference>
<sequence>MLLPSSLNSLRIRRLQNLKFLDYTGLQPLAFLKTLEINCCNELQCLPKEGLPSSLSSLLKPKLQKRKGKDWKLNCIEVFNDLHQELKLLQRFEISNCNDLTAFSGRRMHSPNLTSFSVSNCNSLQSMPEHMNTPNLTSFSVSNCDSIQSMPEHMHAPKLISFSVSNCNSLQSMPKHMHTPNLTSLSVSNCNSIRSIPEHMHAPNLKSFSVSNCNSLRSMPEQMHTLFTSLETLEISYFLELESFPNGCLLHNLKTLLIQKCDLFTVHNDWGLNNMALLNRLTIIGGCRKVESFPDEGLLPASLTFIQISEFPVLETLNLKGLQHLTLLKDLQINCSRLQRLSGEEPMPSSLSSLSITGHPCLTELCQKDVGEYWPKIRHIQSREINGDII</sequence>
<evidence type="ECO:0000313" key="3">
    <source>
        <dbReference type="Proteomes" id="UP001064489"/>
    </source>
</evidence>
<reference evidence="2" key="1">
    <citation type="journal article" date="2022" name="Plant J.">
        <title>Strategies of tolerance reflected in two North American maple genomes.</title>
        <authorList>
            <person name="McEvoy S.L."/>
            <person name="Sezen U.U."/>
            <person name="Trouern-Trend A."/>
            <person name="McMahon S.M."/>
            <person name="Schaberg P.G."/>
            <person name="Yang J."/>
            <person name="Wegrzyn J.L."/>
            <person name="Swenson N.G."/>
        </authorList>
    </citation>
    <scope>NUCLEOTIDE SEQUENCE</scope>
    <source>
        <strain evidence="2">91603</strain>
    </source>
</reference>
<dbReference type="InterPro" id="IPR032675">
    <property type="entry name" value="LRR_dom_sf"/>
</dbReference>